<dbReference type="AlphaFoldDB" id="A0A4Y2G1W4"/>
<organism evidence="2 3">
    <name type="scientific">Araneus ventricosus</name>
    <name type="common">Orbweaver spider</name>
    <name type="synonym">Epeira ventricosa</name>
    <dbReference type="NCBI Taxonomy" id="182803"/>
    <lineage>
        <taxon>Eukaryota</taxon>
        <taxon>Metazoa</taxon>
        <taxon>Ecdysozoa</taxon>
        <taxon>Arthropoda</taxon>
        <taxon>Chelicerata</taxon>
        <taxon>Arachnida</taxon>
        <taxon>Araneae</taxon>
        <taxon>Araneomorphae</taxon>
        <taxon>Entelegynae</taxon>
        <taxon>Araneoidea</taxon>
        <taxon>Araneidae</taxon>
        <taxon>Araneus</taxon>
    </lineage>
</organism>
<proteinExistence type="predicted"/>
<comment type="caution">
    <text evidence="2">The sequence shown here is derived from an EMBL/GenBank/DDBJ whole genome shotgun (WGS) entry which is preliminary data.</text>
</comment>
<feature type="compositionally biased region" description="Basic and acidic residues" evidence="1">
    <location>
        <begin position="1"/>
        <end position="16"/>
    </location>
</feature>
<reference evidence="2 3" key="1">
    <citation type="journal article" date="2019" name="Sci. Rep.">
        <title>Orb-weaving spider Araneus ventricosus genome elucidates the spidroin gene catalogue.</title>
        <authorList>
            <person name="Kono N."/>
            <person name="Nakamura H."/>
            <person name="Ohtoshi R."/>
            <person name="Moran D.A.P."/>
            <person name="Shinohara A."/>
            <person name="Yoshida Y."/>
            <person name="Fujiwara M."/>
            <person name="Mori M."/>
            <person name="Tomita M."/>
            <person name="Arakawa K."/>
        </authorList>
    </citation>
    <scope>NUCLEOTIDE SEQUENCE [LARGE SCALE GENOMIC DNA]</scope>
</reference>
<accession>A0A4Y2G1W4</accession>
<feature type="region of interest" description="Disordered" evidence="1">
    <location>
        <begin position="1"/>
        <end position="25"/>
    </location>
</feature>
<protein>
    <submittedName>
        <fullName evidence="2">Uncharacterized protein</fullName>
    </submittedName>
</protein>
<dbReference type="Proteomes" id="UP000499080">
    <property type="component" value="Unassembled WGS sequence"/>
</dbReference>
<gene>
    <name evidence="2" type="ORF">AVEN_180728_1</name>
</gene>
<name>A0A4Y2G1W4_ARAVE</name>
<sequence>MEHEHGCGRRLKDMSHSRRHSPKPKGEILFDDETIVHLEAYPLVGGLLVCVGFDFSFLQTFLKLTLLASKNGTLADSSTERLKLSR</sequence>
<evidence type="ECO:0000313" key="2">
    <source>
        <dbReference type="EMBL" id="GBM45864.1"/>
    </source>
</evidence>
<keyword evidence="3" id="KW-1185">Reference proteome</keyword>
<evidence type="ECO:0000256" key="1">
    <source>
        <dbReference type="SAM" id="MobiDB-lite"/>
    </source>
</evidence>
<dbReference type="EMBL" id="BGPR01001115">
    <property type="protein sequence ID" value="GBM45864.1"/>
    <property type="molecule type" value="Genomic_DNA"/>
</dbReference>
<evidence type="ECO:0000313" key="3">
    <source>
        <dbReference type="Proteomes" id="UP000499080"/>
    </source>
</evidence>